<dbReference type="EMBL" id="QUNI01000008">
    <property type="protein sequence ID" value="REG97994.1"/>
    <property type="molecule type" value="Genomic_DNA"/>
</dbReference>
<accession>A0A3E0EIB2</accession>
<gene>
    <name evidence="1" type="ORF">C8P67_108160</name>
</gene>
<evidence type="ECO:0000313" key="1">
    <source>
        <dbReference type="EMBL" id="REG97994.1"/>
    </source>
</evidence>
<organism evidence="1 2">
    <name type="scientific">Flavobacterium aquicola</name>
    <dbReference type="NCBI Taxonomy" id="1682742"/>
    <lineage>
        <taxon>Bacteria</taxon>
        <taxon>Pseudomonadati</taxon>
        <taxon>Bacteroidota</taxon>
        <taxon>Flavobacteriia</taxon>
        <taxon>Flavobacteriales</taxon>
        <taxon>Flavobacteriaceae</taxon>
        <taxon>Flavobacterium</taxon>
    </lineage>
</organism>
<dbReference type="AlphaFoldDB" id="A0A3E0EIB2"/>
<comment type="caution">
    <text evidence="1">The sequence shown here is derived from an EMBL/GenBank/DDBJ whole genome shotgun (WGS) entry which is preliminary data.</text>
</comment>
<sequence>MTRIEEPVGQNPSTGALYTGKDFMIHYLNPSISVFNLR</sequence>
<reference evidence="1 2" key="1">
    <citation type="submission" date="2018-08" db="EMBL/GenBank/DDBJ databases">
        <title>Genomic Encyclopedia of Archaeal and Bacterial Type Strains, Phase II (KMG-II): from individual species to whole genera.</title>
        <authorList>
            <person name="Goeker M."/>
        </authorList>
    </citation>
    <scope>NUCLEOTIDE SEQUENCE [LARGE SCALE GENOMIC DNA]</scope>
    <source>
        <strain evidence="1 2">DSM 100880</strain>
    </source>
</reference>
<protein>
    <submittedName>
        <fullName evidence="1">Uncharacterized protein</fullName>
    </submittedName>
</protein>
<name>A0A3E0EIB2_9FLAO</name>
<evidence type="ECO:0000313" key="2">
    <source>
        <dbReference type="Proteomes" id="UP000257136"/>
    </source>
</evidence>
<keyword evidence="2" id="KW-1185">Reference proteome</keyword>
<dbReference type="Proteomes" id="UP000257136">
    <property type="component" value="Unassembled WGS sequence"/>
</dbReference>
<proteinExistence type="predicted"/>